<dbReference type="CDD" id="cd14688">
    <property type="entry name" value="bZIP_YAP"/>
    <property type="match status" value="1"/>
</dbReference>
<accession>A0A9P3FK89</accession>
<organism evidence="3 4">
    <name type="scientific">Cercospora kikuchii</name>
    <dbReference type="NCBI Taxonomy" id="84275"/>
    <lineage>
        <taxon>Eukaryota</taxon>
        <taxon>Fungi</taxon>
        <taxon>Dikarya</taxon>
        <taxon>Ascomycota</taxon>
        <taxon>Pezizomycotina</taxon>
        <taxon>Dothideomycetes</taxon>
        <taxon>Dothideomycetidae</taxon>
        <taxon>Mycosphaerellales</taxon>
        <taxon>Mycosphaerellaceae</taxon>
        <taxon>Cercospora</taxon>
    </lineage>
</organism>
<dbReference type="PANTHER" id="PTHR38116:SF1">
    <property type="entry name" value="BZIP DOMAIN-CONTAINING PROTEIN"/>
    <property type="match status" value="1"/>
</dbReference>
<reference evidence="3 4" key="1">
    <citation type="submission" date="2021-01" db="EMBL/GenBank/DDBJ databases">
        <title>Cercospora kikuchii MAFF 305040 whole genome shotgun sequence.</title>
        <authorList>
            <person name="Kashiwa T."/>
            <person name="Suzuki T."/>
        </authorList>
    </citation>
    <scope>NUCLEOTIDE SEQUENCE [LARGE SCALE GENOMIC DNA]</scope>
    <source>
        <strain evidence="3 4">MAFF 305040</strain>
    </source>
</reference>
<feature type="region of interest" description="Disordered" evidence="1">
    <location>
        <begin position="1"/>
        <end position="55"/>
    </location>
</feature>
<proteinExistence type="predicted"/>
<dbReference type="InterPro" id="IPR021833">
    <property type="entry name" value="DUF3425"/>
</dbReference>
<feature type="compositionally biased region" description="Basic and acidic residues" evidence="1">
    <location>
        <begin position="81"/>
        <end position="93"/>
    </location>
</feature>
<evidence type="ECO:0000256" key="1">
    <source>
        <dbReference type="SAM" id="MobiDB-lite"/>
    </source>
</evidence>
<feature type="compositionally biased region" description="Polar residues" evidence="1">
    <location>
        <begin position="256"/>
        <end position="269"/>
    </location>
</feature>
<protein>
    <recommendedName>
        <fullName evidence="2">BZIP domain-containing protein</fullName>
    </recommendedName>
</protein>
<name>A0A9P3FK89_9PEZI</name>
<dbReference type="AlphaFoldDB" id="A0A9P3FK89"/>
<evidence type="ECO:0000313" key="3">
    <source>
        <dbReference type="EMBL" id="GIZ46170.1"/>
    </source>
</evidence>
<dbReference type="Pfam" id="PF11905">
    <property type="entry name" value="DUF3425"/>
    <property type="match status" value="1"/>
</dbReference>
<dbReference type="InterPro" id="IPR004827">
    <property type="entry name" value="bZIP"/>
</dbReference>
<dbReference type="PROSITE" id="PS00036">
    <property type="entry name" value="BZIP_BASIC"/>
    <property type="match status" value="1"/>
</dbReference>
<feature type="region of interest" description="Disordered" evidence="1">
    <location>
        <begin position="253"/>
        <end position="279"/>
    </location>
</feature>
<feature type="domain" description="BZIP" evidence="2">
    <location>
        <begin position="25"/>
        <end position="40"/>
    </location>
</feature>
<comment type="caution">
    <text evidence="3">The sequence shown here is derived from an EMBL/GenBank/DDBJ whole genome shotgun (WGS) entry which is preliminary data.</text>
</comment>
<gene>
    <name evidence="3" type="ORF">CKM354_000930800</name>
</gene>
<dbReference type="RefSeq" id="XP_044660657.1">
    <property type="nucleotide sequence ID" value="XM_044804722.1"/>
</dbReference>
<feature type="compositionally biased region" description="Polar residues" evidence="1">
    <location>
        <begin position="94"/>
        <end position="110"/>
    </location>
</feature>
<dbReference type="OrthoDB" id="2245989at2759"/>
<sequence length="351" mass="39250">MASSNSGRDEKAVGTQESQAQTRKRRQLQNRLSQRAHRQRKKTQAAKTDLPMRPFQVDRWRLDEVAYLASQEAPAAPQDTDVTHADNPARLESDSATSQPREPDQQSAHSLTCPADGPPVTPPAVVFPLSTDHLIHLVQYNVFRAFVSNKRTLNTFLTGWKDPPPSPVTCPLSGPYVDDTMVYPLNPNTPPALVPTKLQQLQPHHLWLNLLPFPQMRDNLITHEGLFDHWDMLGDLIGELLVIPRLLERKARSRSSHVTNPTTGGSVPSASVGDSDEVTSGRTGLVVWGEPHESMDWEATPAFLTKWAWAVKGCGELLASSNRWRVERGEEPIRFVDVSDEYIVEDNWNLG</sequence>
<keyword evidence="4" id="KW-1185">Reference proteome</keyword>
<feature type="region of interest" description="Disordered" evidence="1">
    <location>
        <begin position="71"/>
        <end position="117"/>
    </location>
</feature>
<dbReference type="GeneID" id="68294883"/>
<evidence type="ECO:0000313" key="4">
    <source>
        <dbReference type="Proteomes" id="UP000825890"/>
    </source>
</evidence>
<evidence type="ECO:0000259" key="2">
    <source>
        <dbReference type="PROSITE" id="PS00036"/>
    </source>
</evidence>
<feature type="compositionally biased region" description="Basic residues" evidence="1">
    <location>
        <begin position="22"/>
        <end position="44"/>
    </location>
</feature>
<dbReference type="PANTHER" id="PTHR38116">
    <property type="entry name" value="CHROMOSOME 7, WHOLE GENOME SHOTGUN SEQUENCE"/>
    <property type="match status" value="1"/>
</dbReference>
<dbReference type="EMBL" id="BOLY01000006">
    <property type="protein sequence ID" value="GIZ46170.1"/>
    <property type="molecule type" value="Genomic_DNA"/>
</dbReference>
<dbReference type="GO" id="GO:0003700">
    <property type="term" value="F:DNA-binding transcription factor activity"/>
    <property type="evidence" value="ECO:0007669"/>
    <property type="project" value="InterPro"/>
</dbReference>
<dbReference type="Proteomes" id="UP000825890">
    <property type="component" value="Unassembled WGS sequence"/>
</dbReference>